<evidence type="ECO:0000313" key="2">
    <source>
        <dbReference type="Proteomes" id="UP000516380"/>
    </source>
</evidence>
<name>A0A7G1IG37_MYCKA</name>
<dbReference type="EMBL" id="AP023343">
    <property type="protein sequence ID" value="BCI89837.1"/>
    <property type="molecule type" value="Genomic_DNA"/>
</dbReference>
<accession>A0A7G1IG37</accession>
<gene>
    <name evidence="1" type="ORF">NIIDMKKI_50430</name>
</gene>
<keyword evidence="2" id="KW-1185">Reference proteome</keyword>
<sequence>MMAIVKTKARVPENTDKAVLLRGTIAASGHATATETPVASNTIATERGTVASAAGAARR</sequence>
<evidence type="ECO:0000313" key="1">
    <source>
        <dbReference type="EMBL" id="BCI89837.1"/>
    </source>
</evidence>
<protein>
    <submittedName>
        <fullName evidence="1">Uncharacterized protein</fullName>
    </submittedName>
</protein>
<proteinExistence type="predicted"/>
<dbReference type="Proteomes" id="UP000516380">
    <property type="component" value="Chromosome"/>
</dbReference>
<dbReference type="AlphaFoldDB" id="A0A7G1IG37"/>
<organism evidence="1 2">
    <name type="scientific">Mycobacterium kansasii</name>
    <dbReference type="NCBI Taxonomy" id="1768"/>
    <lineage>
        <taxon>Bacteria</taxon>
        <taxon>Bacillati</taxon>
        <taxon>Actinomycetota</taxon>
        <taxon>Actinomycetes</taxon>
        <taxon>Mycobacteriales</taxon>
        <taxon>Mycobacteriaceae</taxon>
        <taxon>Mycobacterium</taxon>
    </lineage>
</organism>
<reference evidence="1 2" key="1">
    <citation type="submission" date="2020-07" db="EMBL/GenBank/DDBJ databases">
        <title>Mycobacterium kansasii (former subtype) with zoonotic potential isolated from diseased indoor pet cat, Japan.</title>
        <authorList>
            <person name="Fukano H."/>
            <person name="Terazono T."/>
            <person name="Hoshino Y."/>
        </authorList>
    </citation>
    <scope>NUCLEOTIDE SEQUENCE [LARGE SCALE GENOMIC DNA]</scope>
    <source>
        <strain evidence="1 2">Kuro-I</strain>
    </source>
</reference>